<sequence length="140" mass="15436">MPTFPGEVCDLIIDQMGVPKEEKSVLPLNRDLTNCAMVCRGWIPRSRMNQFESLNFAKHSSYKRLSPFLDLLSSPHATIAPHSSCALTLSLPCNQSLSANTPQAITPGWKTSCLAWAYWPSSYTWSSTIACSNPLVSFAP</sequence>
<evidence type="ECO:0000313" key="1">
    <source>
        <dbReference type="EMBL" id="KZP08867.1"/>
    </source>
</evidence>
<accession>A0A165XSY3</accession>
<protein>
    <recommendedName>
        <fullName evidence="3">F-box domain-containing protein</fullName>
    </recommendedName>
</protein>
<reference evidence="1 2" key="1">
    <citation type="journal article" date="2016" name="Mol. Biol. Evol.">
        <title>Comparative Genomics of Early-Diverging Mushroom-Forming Fungi Provides Insights into the Origins of Lignocellulose Decay Capabilities.</title>
        <authorList>
            <person name="Nagy L.G."/>
            <person name="Riley R."/>
            <person name="Tritt A."/>
            <person name="Adam C."/>
            <person name="Daum C."/>
            <person name="Floudas D."/>
            <person name="Sun H."/>
            <person name="Yadav J.S."/>
            <person name="Pangilinan J."/>
            <person name="Larsson K.H."/>
            <person name="Matsuura K."/>
            <person name="Barry K."/>
            <person name="Labutti K."/>
            <person name="Kuo R."/>
            <person name="Ohm R.A."/>
            <person name="Bhattacharya S.S."/>
            <person name="Shirouzu T."/>
            <person name="Yoshinaga Y."/>
            <person name="Martin F.M."/>
            <person name="Grigoriev I.V."/>
            <person name="Hibbett D.S."/>
        </authorList>
    </citation>
    <scope>NUCLEOTIDE SEQUENCE [LARGE SCALE GENOMIC DNA]</scope>
    <source>
        <strain evidence="1 2">CBS 109695</strain>
    </source>
</reference>
<keyword evidence="2" id="KW-1185">Reference proteome</keyword>
<dbReference type="EMBL" id="KV417712">
    <property type="protein sequence ID" value="KZP08867.1"/>
    <property type="molecule type" value="Genomic_DNA"/>
</dbReference>
<proteinExistence type="predicted"/>
<organism evidence="1 2">
    <name type="scientific">Athelia psychrophila</name>
    <dbReference type="NCBI Taxonomy" id="1759441"/>
    <lineage>
        <taxon>Eukaryota</taxon>
        <taxon>Fungi</taxon>
        <taxon>Dikarya</taxon>
        <taxon>Basidiomycota</taxon>
        <taxon>Agaricomycotina</taxon>
        <taxon>Agaricomycetes</taxon>
        <taxon>Agaricomycetidae</taxon>
        <taxon>Atheliales</taxon>
        <taxon>Atheliaceae</taxon>
        <taxon>Athelia</taxon>
    </lineage>
</organism>
<dbReference type="Proteomes" id="UP000076532">
    <property type="component" value="Unassembled WGS sequence"/>
</dbReference>
<evidence type="ECO:0008006" key="3">
    <source>
        <dbReference type="Google" id="ProtNLM"/>
    </source>
</evidence>
<dbReference type="AlphaFoldDB" id="A0A165XSY3"/>
<name>A0A165XSY3_9AGAM</name>
<evidence type="ECO:0000313" key="2">
    <source>
        <dbReference type="Proteomes" id="UP000076532"/>
    </source>
</evidence>
<gene>
    <name evidence="1" type="ORF">FIBSPDRAFT_938755</name>
</gene>
<dbReference type="OrthoDB" id="2921803at2759"/>